<feature type="chain" id="PRO_5021878493" description="Fibronectin type-III domain-containing protein" evidence="3">
    <location>
        <begin position="33"/>
        <end position="1042"/>
    </location>
</feature>
<dbReference type="GO" id="GO:0000272">
    <property type="term" value="P:polysaccharide catabolic process"/>
    <property type="evidence" value="ECO:0007669"/>
    <property type="project" value="UniProtKB-KW"/>
</dbReference>
<dbReference type="SUPFAM" id="SSF49265">
    <property type="entry name" value="Fibronectin type III"/>
    <property type="match status" value="1"/>
</dbReference>
<dbReference type="EMBL" id="VFOQ01000001">
    <property type="protein sequence ID" value="TQL61924.1"/>
    <property type="molecule type" value="Genomic_DNA"/>
</dbReference>
<feature type="domain" description="Fibronectin type-III" evidence="4">
    <location>
        <begin position="39"/>
        <end position="137"/>
    </location>
</feature>
<accession>A0A542ZNG1</accession>
<dbReference type="PROSITE" id="PS50853">
    <property type="entry name" value="FN3"/>
    <property type="match status" value="1"/>
</dbReference>
<dbReference type="GO" id="GO:0016798">
    <property type="term" value="F:hydrolase activity, acting on glycosyl bonds"/>
    <property type="evidence" value="ECO:0007669"/>
    <property type="project" value="UniProtKB-KW"/>
</dbReference>
<evidence type="ECO:0000259" key="4">
    <source>
        <dbReference type="PROSITE" id="PS50853"/>
    </source>
</evidence>
<dbReference type="AlphaFoldDB" id="A0A542ZNG1"/>
<keyword evidence="6" id="KW-1185">Reference proteome</keyword>
<dbReference type="Gene3D" id="2.60.40.10">
    <property type="entry name" value="Immunoglobulins"/>
    <property type="match status" value="2"/>
</dbReference>
<proteinExistence type="predicted"/>
<evidence type="ECO:0000313" key="6">
    <source>
        <dbReference type="Proteomes" id="UP000319514"/>
    </source>
</evidence>
<protein>
    <recommendedName>
        <fullName evidence="4">Fibronectin type-III domain-containing protein</fullName>
    </recommendedName>
</protein>
<dbReference type="RefSeq" id="WP_141789648.1">
    <property type="nucleotide sequence ID" value="NZ_BAAAKX010000011.1"/>
</dbReference>
<feature type="signal peptide" evidence="3">
    <location>
        <begin position="1"/>
        <end position="32"/>
    </location>
</feature>
<evidence type="ECO:0000313" key="5">
    <source>
        <dbReference type="EMBL" id="TQL61924.1"/>
    </source>
</evidence>
<reference evidence="5 6" key="1">
    <citation type="submission" date="2019-06" db="EMBL/GenBank/DDBJ databases">
        <title>Sequencing the genomes of 1000 actinobacteria strains.</title>
        <authorList>
            <person name="Klenk H.-P."/>
        </authorList>
    </citation>
    <scope>NUCLEOTIDE SEQUENCE [LARGE SCALE GENOMIC DNA]</scope>
    <source>
        <strain evidence="5 6">DSM 18082</strain>
    </source>
</reference>
<dbReference type="SUPFAM" id="SSF82171">
    <property type="entry name" value="DPP6 N-terminal domain-like"/>
    <property type="match status" value="1"/>
</dbReference>
<keyword evidence="3" id="KW-0732">Signal</keyword>
<dbReference type="InterPro" id="IPR003961">
    <property type="entry name" value="FN3_dom"/>
</dbReference>
<keyword evidence="1" id="KW-0378">Hydrolase</keyword>
<dbReference type="OrthoDB" id="262125at2"/>
<keyword evidence="2" id="KW-0624">Polysaccharide degradation</keyword>
<organism evidence="5 6">
    <name type="scientific">Oryzihumus leptocrescens</name>
    <dbReference type="NCBI Taxonomy" id="297536"/>
    <lineage>
        <taxon>Bacteria</taxon>
        <taxon>Bacillati</taxon>
        <taxon>Actinomycetota</taxon>
        <taxon>Actinomycetes</taxon>
        <taxon>Micrococcales</taxon>
        <taxon>Intrasporangiaceae</taxon>
        <taxon>Oryzihumus</taxon>
    </lineage>
</organism>
<comment type="caution">
    <text evidence="5">The sequence shown here is derived from an EMBL/GenBank/DDBJ whole genome shotgun (WGS) entry which is preliminary data.</text>
</comment>
<evidence type="ECO:0000256" key="1">
    <source>
        <dbReference type="ARBA" id="ARBA00023295"/>
    </source>
</evidence>
<evidence type="ECO:0000256" key="2">
    <source>
        <dbReference type="ARBA" id="ARBA00023326"/>
    </source>
</evidence>
<keyword evidence="1" id="KW-0326">Glycosidase</keyword>
<evidence type="ECO:0000256" key="3">
    <source>
        <dbReference type="SAM" id="SignalP"/>
    </source>
</evidence>
<sequence length="1042" mass="106960">MSWRRSAGGFFVVLVMQGAALLAGSTSSPALAATALAGPPSTPFNLTARAGVDGVEVQWWRGSVTSTAGAPTSYLIHRSASGMDRTWSVPALSYDNFGAAQDTTLPAGVPASYTVVAQNSAGDSPESGLVSATVPAWDGPYASARNVLTMLWDQNGSELPTDRVTTQVIPGSDVHLTQDGAWRTTFGGAPASSLTLPEDLPDGDYTLGSGEGQVAVDVASGARCTTPGGDAPSGTAHVSRSAPAMRGFASVALDADFSCGNGHHLSVELRWQTPDGFHAVGTASTTVLEAQPGDAVTREVPVVNTGTQGVTLGAARLLAGDLSTVEPLTLTASSCDGVTLAPGQTCTVTVQYTAGAAGSREGNGFLALESDRGELELGRIVGQQPATLSGPQQVAATGRPGRVDVTWAAPTTLDSRLVGGWRIEEGDGASRVVLFKTDADYTRAGALLALPVGSHTLHVVMHTDDGRDIASSPLVVTVPRRWLLVATSSGVRAIDPDGGTTDGGLFGPATAVNGVAVSPTRDRVVVQRGNGDTLSYSPSGVQLSGVFYNDSVVPDDGVSVSPDGSRVVLHAPGTFQSVTRPSSLVLVPIGPGSVSTVPTSDGLSGPSWTPDGTALLAGEDSGAGLVRIDPATGVRATVPDTAGARSPAVSRTGRVAYLKWNYDHDELRLTGLSGGPSTLIGAFPGLNALSWDPTGRWLAATGGTYGQPQRTYVYDLTAAPVLTRTLAGGNALTWLDTPSAAPEASLTSPAWTTPTTSLAVVGTDPDDAVGGLRRECRLDDAATWTACDSTWRISGLAAGAHTAYARFTDPSGNQSAPVSQSWQVDSTAPTASLTAPPPILTSPAVTLGWTATDSGGSGLASVAVRERYAGPSGPLGGYTYPSSWQVLHGSSMSIRLAPGYEYCFSVRPGDVAGNVGAWSSERCTTVALDDRALTASSGWVRGTSTAYGYGTYSRAARAGVSLTRPGVQGRRLVLVLATCPTCGAVDVYHAGVLVGRVNLYSARTAYRQLRWLPLEPTTRAGTVVLRTVNSRAVAIDGLTVLH</sequence>
<dbReference type="Proteomes" id="UP000319514">
    <property type="component" value="Unassembled WGS sequence"/>
</dbReference>
<dbReference type="InterPro" id="IPR036116">
    <property type="entry name" value="FN3_sf"/>
</dbReference>
<name>A0A542ZNG1_9MICO</name>
<dbReference type="InterPro" id="IPR013783">
    <property type="entry name" value="Ig-like_fold"/>
</dbReference>
<keyword evidence="2" id="KW-0119">Carbohydrate metabolism</keyword>
<gene>
    <name evidence="5" type="ORF">FB474_3348</name>
</gene>